<name>A0A0R3T4R5_RODNA</name>
<dbReference type="OrthoDB" id="10009339at2759"/>
<reference evidence="2 3" key="2">
    <citation type="submission" date="2018-11" db="EMBL/GenBank/DDBJ databases">
        <authorList>
            <consortium name="Pathogen Informatics"/>
        </authorList>
    </citation>
    <scope>NUCLEOTIDE SEQUENCE [LARGE SCALE GENOMIC DNA]</scope>
</reference>
<keyword evidence="3" id="KW-1185">Reference proteome</keyword>
<feature type="region of interest" description="Disordered" evidence="1">
    <location>
        <begin position="286"/>
        <end position="322"/>
    </location>
</feature>
<evidence type="ECO:0000256" key="1">
    <source>
        <dbReference type="SAM" id="MobiDB-lite"/>
    </source>
</evidence>
<evidence type="ECO:0000313" key="4">
    <source>
        <dbReference type="WBParaSite" id="HNAJ_0000205301-mRNA-1"/>
    </source>
</evidence>
<reference evidence="4" key="1">
    <citation type="submission" date="2017-02" db="UniProtKB">
        <authorList>
            <consortium name="WormBaseParasite"/>
        </authorList>
    </citation>
    <scope>IDENTIFICATION</scope>
</reference>
<dbReference type="WBParaSite" id="HNAJ_0000205301-mRNA-1">
    <property type="protein sequence ID" value="HNAJ_0000205301-mRNA-1"/>
    <property type="gene ID" value="HNAJ_0000205301"/>
</dbReference>
<dbReference type="EMBL" id="UZAE01000921">
    <property type="protein sequence ID" value="VDN97911.1"/>
    <property type="molecule type" value="Genomic_DNA"/>
</dbReference>
<protein>
    <submittedName>
        <fullName evidence="4">START domain-containing protein</fullName>
    </submittedName>
</protein>
<evidence type="ECO:0000313" key="2">
    <source>
        <dbReference type="EMBL" id="VDN97911.1"/>
    </source>
</evidence>
<feature type="compositionally biased region" description="Low complexity" evidence="1">
    <location>
        <begin position="291"/>
        <end position="320"/>
    </location>
</feature>
<sequence>MGVDLHVADIFDQIVHYGGSPTSNFVFLVDATSGLCIYHPSGFRDLLTPSSAPQVRRTSSTSFTSAENSFHSTSNFHDPLLHIDVRYLERTPGFESYVLPRIMRGEDKGTADWLVEIDPEAFSRIETTGVWSESVGTLVTSTKEISGKYIVKVTYRWRRIIDPDTQFVMIMRSTESLHSPPARQLVEITPPFDSWYHRLDLFKRDQACLYLRQLATFSSTTIYLPPRTFMRPFEHLTSASSASSSSGSGSVVGGADDIVVGRGESAEEVRHLVAYLTDQTALISNPGLRVSPSSAPSSSSPSHSRRGTGSASGPSSGSAPDARTAVAVVERIGKFWRQRGAAATGASALGRFIIRRYIVYFYSSVHLSHLL</sequence>
<dbReference type="STRING" id="102285.A0A0R3T4R5"/>
<dbReference type="Proteomes" id="UP000278807">
    <property type="component" value="Unassembled WGS sequence"/>
</dbReference>
<organism evidence="4">
    <name type="scientific">Rodentolepis nana</name>
    <name type="common">Dwarf tapeworm</name>
    <name type="synonym">Hymenolepis nana</name>
    <dbReference type="NCBI Taxonomy" id="102285"/>
    <lineage>
        <taxon>Eukaryota</taxon>
        <taxon>Metazoa</taxon>
        <taxon>Spiralia</taxon>
        <taxon>Lophotrochozoa</taxon>
        <taxon>Platyhelminthes</taxon>
        <taxon>Cestoda</taxon>
        <taxon>Eucestoda</taxon>
        <taxon>Cyclophyllidea</taxon>
        <taxon>Hymenolepididae</taxon>
        <taxon>Rodentolepis</taxon>
    </lineage>
</organism>
<gene>
    <name evidence="2" type="ORF">HNAJ_LOCUS2052</name>
</gene>
<evidence type="ECO:0000313" key="3">
    <source>
        <dbReference type="Proteomes" id="UP000278807"/>
    </source>
</evidence>
<proteinExistence type="predicted"/>
<accession>A0A0R3T4R5</accession>
<dbReference type="AlphaFoldDB" id="A0A0R3T4R5"/>